<dbReference type="PANTHER" id="PTHR41532">
    <property type="entry name" value="FIXS PROTEIN"/>
    <property type="match status" value="1"/>
</dbReference>
<organism evidence="2 3">
    <name type="scientific">Lacihabitans soyangensis</name>
    <dbReference type="NCBI Taxonomy" id="869394"/>
    <lineage>
        <taxon>Bacteria</taxon>
        <taxon>Pseudomonadati</taxon>
        <taxon>Bacteroidota</taxon>
        <taxon>Cytophagia</taxon>
        <taxon>Cytophagales</taxon>
        <taxon>Leadbetterellaceae</taxon>
        <taxon>Lacihabitans</taxon>
    </lineage>
</organism>
<dbReference type="RefSeq" id="WP_255037657.1">
    <property type="nucleotide sequence ID" value="NZ_RJUF01000045.1"/>
</dbReference>
<keyword evidence="1" id="KW-0472">Membrane</keyword>
<evidence type="ECO:0000313" key="3">
    <source>
        <dbReference type="Proteomes" id="UP001204144"/>
    </source>
</evidence>
<dbReference type="AlphaFoldDB" id="A0AAE3H473"/>
<dbReference type="NCBIfam" id="TIGR00847">
    <property type="entry name" value="ccoS"/>
    <property type="match status" value="1"/>
</dbReference>
<keyword evidence="1" id="KW-1133">Transmembrane helix</keyword>
<evidence type="ECO:0000256" key="1">
    <source>
        <dbReference type="SAM" id="Phobius"/>
    </source>
</evidence>
<feature type="transmembrane region" description="Helical" evidence="1">
    <location>
        <begin position="6"/>
        <end position="25"/>
    </location>
</feature>
<dbReference type="Proteomes" id="UP001204144">
    <property type="component" value="Unassembled WGS sequence"/>
</dbReference>
<protein>
    <submittedName>
        <fullName evidence="2">Cbb3-type cytochrome oxidase assembly protein CcoS</fullName>
    </submittedName>
</protein>
<name>A0AAE3H473_9BACT</name>
<dbReference type="Pfam" id="PF03597">
    <property type="entry name" value="FixS"/>
    <property type="match status" value="1"/>
</dbReference>
<comment type="caution">
    <text evidence="2">The sequence shown here is derived from an EMBL/GenBank/DDBJ whole genome shotgun (WGS) entry which is preliminary data.</text>
</comment>
<dbReference type="InterPro" id="IPR004714">
    <property type="entry name" value="Cyt_oxidase_maturation_cbb3"/>
</dbReference>
<dbReference type="PANTHER" id="PTHR41532:SF1">
    <property type="entry name" value="FIXS PROTEIN"/>
    <property type="match status" value="1"/>
</dbReference>
<sequence length="53" mass="6044">MEVIIILVVLAILIAGSFLFAFFWATKDGQFDDTFSPSVRILLDNDRDENKTH</sequence>
<evidence type="ECO:0000313" key="2">
    <source>
        <dbReference type="EMBL" id="MCP9763895.1"/>
    </source>
</evidence>
<proteinExistence type="predicted"/>
<keyword evidence="3" id="KW-1185">Reference proteome</keyword>
<keyword evidence="1" id="KW-0812">Transmembrane</keyword>
<reference evidence="2 3" key="1">
    <citation type="submission" date="2018-11" db="EMBL/GenBank/DDBJ databases">
        <title>Novel bacteria species description.</title>
        <authorList>
            <person name="Han J.-H."/>
        </authorList>
    </citation>
    <scope>NUCLEOTIDE SEQUENCE [LARGE SCALE GENOMIC DNA]</scope>
    <source>
        <strain evidence="2 3">KCTC23259</strain>
    </source>
</reference>
<gene>
    <name evidence="2" type="primary">ccoS</name>
    <name evidence="2" type="ORF">EGI31_13115</name>
</gene>
<dbReference type="EMBL" id="RJUF01000045">
    <property type="protein sequence ID" value="MCP9763895.1"/>
    <property type="molecule type" value="Genomic_DNA"/>
</dbReference>
<accession>A0AAE3H473</accession>